<dbReference type="Proteomes" id="UP001056384">
    <property type="component" value="Chromosome 2"/>
</dbReference>
<keyword evidence="2" id="KW-1185">Reference proteome</keyword>
<dbReference type="InterPro" id="IPR050778">
    <property type="entry name" value="Cueball_EGF_LRP_Nidogen"/>
</dbReference>
<dbReference type="EMBL" id="CP099419">
    <property type="protein sequence ID" value="USW49860.1"/>
    <property type="molecule type" value="Genomic_DNA"/>
</dbReference>
<evidence type="ECO:0000313" key="2">
    <source>
        <dbReference type="Proteomes" id="UP001056384"/>
    </source>
</evidence>
<sequence>MASEDKVTVLYALDFEDGKEDDKPDRSGRVAVGSVVEGKLKTLIQHENRPDGIDVLSEGSGHLIWTQMGTPNQNDGVVQCSGLDCKDIKTIYSSGEIHTPKQCSVDTVNRKLYVCDREGMRVHRSDLDGSNKEVLIKRGDFNNAEHVSDKTRHCVGICIDPENGHFYWTQKGPSKGGQGFIYRASINMPAGKDAESRDDVETLFENLPEPIDLEINVDTHTLYWTDRGAEPKGNTLNKADVSGPSMAGKQRDYQILGRHLHEAIGLKSDGKHIYVSDLGGSIYRYDLEGGNPEKLFDGQGVYTGIALAHLDRSRAKELYGFGA</sequence>
<gene>
    <name evidence="1" type="ORF">Slin15195_G031790</name>
</gene>
<dbReference type="PANTHER" id="PTHR46513">
    <property type="entry name" value="VITELLOGENIN RECEPTOR-LIKE PROTEIN-RELATED-RELATED"/>
    <property type="match status" value="1"/>
</dbReference>
<dbReference type="OrthoDB" id="5958943at2759"/>
<dbReference type="SMART" id="SM00135">
    <property type="entry name" value="LY"/>
    <property type="match status" value="4"/>
</dbReference>
<accession>A0A9Q9EGD2</accession>
<organism evidence="1 2">
    <name type="scientific">Septoria linicola</name>
    <dbReference type="NCBI Taxonomy" id="215465"/>
    <lineage>
        <taxon>Eukaryota</taxon>
        <taxon>Fungi</taxon>
        <taxon>Dikarya</taxon>
        <taxon>Ascomycota</taxon>
        <taxon>Pezizomycotina</taxon>
        <taxon>Dothideomycetes</taxon>
        <taxon>Dothideomycetidae</taxon>
        <taxon>Mycosphaerellales</taxon>
        <taxon>Mycosphaerellaceae</taxon>
        <taxon>Septoria</taxon>
    </lineage>
</organism>
<dbReference type="Gene3D" id="2.120.10.30">
    <property type="entry name" value="TolB, C-terminal domain"/>
    <property type="match status" value="2"/>
</dbReference>
<evidence type="ECO:0000313" key="1">
    <source>
        <dbReference type="EMBL" id="USW49860.1"/>
    </source>
</evidence>
<dbReference type="InterPro" id="IPR011042">
    <property type="entry name" value="6-blade_b-propeller_TolB-like"/>
</dbReference>
<name>A0A9Q9EGD2_9PEZI</name>
<dbReference type="InterPro" id="IPR000033">
    <property type="entry name" value="LDLR_classB_rpt"/>
</dbReference>
<dbReference type="SUPFAM" id="SSF63825">
    <property type="entry name" value="YWTD domain"/>
    <property type="match status" value="1"/>
</dbReference>
<reference evidence="1" key="1">
    <citation type="submission" date="2022-06" db="EMBL/GenBank/DDBJ databases">
        <title>Complete genome sequences of two strains of the flax pathogen Septoria linicola.</title>
        <authorList>
            <person name="Lapalu N."/>
            <person name="Simon A."/>
            <person name="Demenou B."/>
            <person name="Paumier D."/>
            <person name="Guillot M.-P."/>
            <person name="Gout L."/>
            <person name="Valade R."/>
        </authorList>
    </citation>
    <scope>NUCLEOTIDE SEQUENCE</scope>
    <source>
        <strain evidence="1">SE15195</strain>
    </source>
</reference>
<protein>
    <submittedName>
        <fullName evidence="1">Six-bladed beta-propeller, TolB</fullName>
    </submittedName>
</protein>
<proteinExistence type="predicted"/>
<dbReference type="AlphaFoldDB" id="A0A9Q9EGD2"/>